<dbReference type="InterPro" id="IPR014480">
    <property type="entry name" value="Mannan-1_6-alpha_mannosidase"/>
</dbReference>
<keyword evidence="7 11" id="KW-0472">Membrane</keyword>
<reference evidence="13 14" key="1">
    <citation type="journal article" date="2012" name="BMC Genomics">
        <title>Sequencing the genome of Marssonina brunnea reveals fungus-poplar co-evolution.</title>
        <authorList>
            <person name="Zhu S."/>
            <person name="Cao Y.-Z."/>
            <person name="Jiang C."/>
            <person name="Tan B.-Y."/>
            <person name="Wang Z."/>
            <person name="Feng S."/>
            <person name="Zhang L."/>
            <person name="Su X.-H."/>
            <person name="Brejova B."/>
            <person name="Vinar T."/>
            <person name="Xu M."/>
            <person name="Wang M.-X."/>
            <person name="Zhang S.-G."/>
            <person name="Huang M.-R."/>
            <person name="Wu R."/>
            <person name="Zhou Y."/>
        </authorList>
    </citation>
    <scope>NUCLEOTIDE SEQUENCE [LARGE SCALE GENOMIC DNA]</scope>
    <source>
        <strain evidence="13 14">MB_m1</strain>
    </source>
</reference>
<evidence type="ECO:0000256" key="8">
    <source>
        <dbReference type="ARBA" id="ARBA00023180"/>
    </source>
</evidence>
<dbReference type="SUPFAM" id="SSF48208">
    <property type="entry name" value="Six-hairpin glycosidases"/>
    <property type="match status" value="1"/>
</dbReference>
<dbReference type="GeneID" id="18765336"/>
<evidence type="ECO:0000256" key="2">
    <source>
        <dbReference type="ARBA" id="ARBA00004308"/>
    </source>
</evidence>
<dbReference type="InterPro" id="IPR008928">
    <property type="entry name" value="6-hairpin_glycosidase_sf"/>
</dbReference>
<dbReference type="Proteomes" id="UP000006753">
    <property type="component" value="Unassembled WGS sequence"/>
</dbReference>
<dbReference type="OMA" id="QQSFKGY"/>
<dbReference type="Pfam" id="PF03663">
    <property type="entry name" value="Glyco_hydro_76"/>
    <property type="match status" value="1"/>
</dbReference>
<dbReference type="FunCoup" id="K1WJG5">
    <property type="interactions" value="27"/>
</dbReference>
<dbReference type="EC" id="3.2.1.101" evidence="4 10"/>
<dbReference type="InterPro" id="IPR005198">
    <property type="entry name" value="Glyco_hydro_76"/>
</dbReference>
<dbReference type="KEGG" id="mbe:MBM_09401"/>
<comment type="similarity">
    <text evidence="3 10">Belongs to the glycosyl hydrolase 76 family.</text>
</comment>
<dbReference type="FunFam" id="1.50.10.20:FF:000006">
    <property type="entry name" value="Mannan endo-1,6-alpha-mannosidase"/>
    <property type="match status" value="1"/>
</dbReference>
<dbReference type="GO" id="GO:0008496">
    <property type="term" value="F:mannan endo-1,6-alpha-mannosidase activity"/>
    <property type="evidence" value="ECO:0007669"/>
    <property type="project" value="UniProtKB-UniRule"/>
</dbReference>
<dbReference type="Gene3D" id="1.50.10.20">
    <property type="match status" value="1"/>
</dbReference>
<feature type="transmembrane region" description="Helical" evidence="11">
    <location>
        <begin position="432"/>
        <end position="454"/>
    </location>
</feature>
<proteinExistence type="inferred from homology"/>
<evidence type="ECO:0000256" key="7">
    <source>
        <dbReference type="ARBA" id="ARBA00023136"/>
    </source>
</evidence>
<evidence type="ECO:0000256" key="12">
    <source>
        <dbReference type="SAM" id="SignalP"/>
    </source>
</evidence>
<evidence type="ECO:0000256" key="11">
    <source>
        <dbReference type="SAM" id="Phobius"/>
    </source>
</evidence>
<keyword evidence="11" id="KW-1133">Transmembrane helix</keyword>
<keyword evidence="11" id="KW-0812">Transmembrane</keyword>
<name>K1WJG5_MARBU</name>
<accession>K1WJG5</accession>
<dbReference type="PANTHER" id="PTHR12145:SF41">
    <property type="entry name" value="MANNAN ENDO-1,6-ALPHA-MANNOSIDASE"/>
    <property type="match status" value="1"/>
</dbReference>
<feature type="signal peptide" evidence="12">
    <location>
        <begin position="1"/>
        <end position="22"/>
    </location>
</feature>
<protein>
    <recommendedName>
        <fullName evidence="4 10">Mannan endo-1,6-alpha-mannosidase</fullName>
        <ecNumber evidence="4 10">3.2.1.101</ecNumber>
    </recommendedName>
</protein>
<organism evidence="13 14">
    <name type="scientific">Marssonina brunnea f. sp. multigermtubi (strain MB_m1)</name>
    <name type="common">Marssonina leaf spot fungus</name>
    <dbReference type="NCBI Taxonomy" id="1072389"/>
    <lineage>
        <taxon>Eukaryota</taxon>
        <taxon>Fungi</taxon>
        <taxon>Dikarya</taxon>
        <taxon>Ascomycota</taxon>
        <taxon>Pezizomycotina</taxon>
        <taxon>Leotiomycetes</taxon>
        <taxon>Helotiales</taxon>
        <taxon>Drepanopezizaceae</taxon>
        <taxon>Drepanopeziza</taxon>
    </lineage>
</organism>
<dbReference type="OrthoDB" id="4187847at2759"/>
<evidence type="ECO:0000256" key="3">
    <source>
        <dbReference type="ARBA" id="ARBA00009699"/>
    </source>
</evidence>
<evidence type="ECO:0000313" key="13">
    <source>
        <dbReference type="EMBL" id="EKD12367.1"/>
    </source>
</evidence>
<evidence type="ECO:0000256" key="1">
    <source>
        <dbReference type="ARBA" id="ARBA00001452"/>
    </source>
</evidence>
<evidence type="ECO:0000256" key="9">
    <source>
        <dbReference type="ARBA" id="ARBA00023295"/>
    </source>
</evidence>
<dbReference type="HOGENOM" id="CLU_025694_1_2_1"/>
<evidence type="ECO:0000256" key="4">
    <source>
        <dbReference type="ARBA" id="ARBA00012350"/>
    </source>
</evidence>
<comment type="catalytic activity">
    <reaction evidence="1 10">
        <text>Random hydrolysis of (1-&gt;6)-alpha-D-mannosidic linkages in unbranched (1-&gt;6)-mannans.</text>
        <dbReference type="EC" id="3.2.1.101"/>
    </reaction>
</comment>
<dbReference type="STRING" id="1072389.K1WJG5"/>
<dbReference type="GO" id="GO:0012505">
    <property type="term" value="C:endomembrane system"/>
    <property type="evidence" value="ECO:0007669"/>
    <property type="project" value="UniProtKB-SubCell"/>
</dbReference>
<keyword evidence="14" id="KW-1185">Reference proteome</keyword>
<dbReference type="PIRSF" id="PIRSF016302">
    <property type="entry name" value="Man_a_manosd"/>
    <property type="match status" value="1"/>
</dbReference>
<dbReference type="AlphaFoldDB" id="K1WJG5"/>
<evidence type="ECO:0000313" key="14">
    <source>
        <dbReference type="Proteomes" id="UP000006753"/>
    </source>
</evidence>
<sequence length="455" mass="48857">MKGTRILAAGVASASWTQLVAAGVTLDITSTDSIKSAASTIAYGMMKYYTGNNTGDNPGNLPAPYYWWEAGATFGTMVEYWYYTNDTSYNPTVTAAILSQVGDDKDFMPKNQTKSEGNDDQGFWGMTAMSAAEMNYPNPPDTEPQWLALAQAVFNEMVARWDTSTCGGGMRWQIFTFNSGYTYKNSIANGCLFNIAARLARYTGNQTYADWAEKTWDWMETMGLISDDGKVYDGSSDTENCTSIDHLQFSYNHGIFLFGAAVMYEFKNQSSVWQGRLESLIKNIDIFFKNGVMFEAACETVNNNAGACNTDQLSFKAYFSRWLAATAKLIPAYHDTIMPLLKTSAAAAAAQCSGGTDGVTCGGHWYLDYDGNYGLGQQMSALSVIQAMLIDEAPQLLTNTTGGTSQGDVNAGTGDDASEIVVITPATTADKAGAAILTAAVLAGLVGGVGCLVLG</sequence>
<evidence type="ECO:0000256" key="6">
    <source>
        <dbReference type="ARBA" id="ARBA00022801"/>
    </source>
</evidence>
<dbReference type="eggNOG" id="ENOG502QSWP">
    <property type="taxonomic scope" value="Eukaryota"/>
</dbReference>
<keyword evidence="6 10" id="KW-0378">Hydrolase</keyword>
<dbReference type="GO" id="GO:0009272">
    <property type="term" value="P:fungal-type cell wall biogenesis"/>
    <property type="evidence" value="ECO:0007669"/>
    <property type="project" value="TreeGrafter"/>
</dbReference>
<dbReference type="GO" id="GO:0016052">
    <property type="term" value="P:carbohydrate catabolic process"/>
    <property type="evidence" value="ECO:0007669"/>
    <property type="project" value="InterPro"/>
</dbReference>
<comment type="subcellular location">
    <subcellularLocation>
        <location evidence="2">Endomembrane system</location>
    </subcellularLocation>
</comment>
<keyword evidence="5 12" id="KW-0732">Signal</keyword>
<gene>
    <name evidence="13" type="ORF">MBM_09401</name>
</gene>
<keyword evidence="9 10" id="KW-0326">Glycosidase</keyword>
<dbReference type="PANTHER" id="PTHR12145">
    <property type="entry name" value="MANNAN ENDO-1,6-ALPHA-MANNOSIDASE DCW1"/>
    <property type="match status" value="1"/>
</dbReference>
<evidence type="ECO:0000256" key="10">
    <source>
        <dbReference type="PIRNR" id="PIRNR016302"/>
    </source>
</evidence>
<dbReference type="InParanoid" id="K1WJG5"/>
<evidence type="ECO:0000256" key="5">
    <source>
        <dbReference type="ARBA" id="ARBA00022729"/>
    </source>
</evidence>
<dbReference type="EMBL" id="JH921458">
    <property type="protein sequence ID" value="EKD12367.1"/>
    <property type="molecule type" value="Genomic_DNA"/>
</dbReference>
<feature type="chain" id="PRO_5003852570" description="Mannan endo-1,6-alpha-mannosidase" evidence="12">
    <location>
        <begin position="23"/>
        <end position="455"/>
    </location>
</feature>
<keyword evidence="8" id="KW-0325">Glycoprotein</keyword>